<evidence type="ECO:0000256" key="1">
    <source>
        <dbReference type="SAM" id="SignalP"/>
    </source>
</evidence>
<dbReference type="STRING" id="421072.SAMN04488097_2582"/>
<evidence type="ECO:0000313" key="3">
    <source>
        <dbReference type="EMBL" id="KFC22231.1"/>
    </source>
</evidence>
<gene>
    <name evidence="3" type="ORF">IO89_09820</name>
</gene>
<feature type="signal peptide" evidence="1">
    <location>
        <begin position="1"/>
        <end position="18"/>
    </location>
</feature>
<evidence type="ECO:0000313" key="4">
    <source>
        <dbReference type="Proteomes" id="UP000028623"/>
    </source>
</evidence>
<comment type="caution">
    <text evidence="3">The sequence shown here is derived from an EMBL/GenBank/DDBJ whole genome shotgun (WGS) entry which is preliminary data.</text>
</comment>
<dbReference type="OrthoDB" id="947434at2"/>
<keyword evidence="1" id="KW-0732">Signal</keyword>
<evidence type="ECO:0000259" key="2">
    <source>
        <dbReference type="Pfam" id="PF13568"/>
    </source>
</evidence>
<dbReference type="EMBL" id="JPLY01000003">
    <property type="protein sequence ID" value="KFC22231.1"/>
    <property type="molecule type" value="Genomic_DNA"/>
</dbReference>
<reference evidence="3 4" key="1">
    <citation type="submission" date="2014-07" db="EMBL/GenBank/DDBJ databases">
        <title>Epilithonimonas lactis LMG 22401 Genome.</title>
        <authorList>
            <person name="Pipes S.E."/>
            <person name="Stropko S.J."/>
        </authorList>
    </citation>
    <scope>NUCLEOTIDE SEQUENCE [LARGE SCALE GENOMIC DNA]</scope>
    <source>
        <strain evidence="3 4">LMG 24401</strain>
    </source>
</reference>
<organism evidence="3 4">
    <name type="scientific">Epilithonimonas lactis</name>
    <dbReference type="NCBI Taxonomy" id="421072"/>
    <lineage>
        <taxon>Bacteria</taxon>
        <taxon>Pseudomonadati</taxon>
        <taxon>Bacteroidota</taxon>
        <taxon>Flavobacteriia</taxon>
        <taxon>Flavobacteriales</taxon>
        <taxon>Weeksellaceae</taxon>
        <taxon>Chryseobacterium group</taxon>
        <taxon>Epilithonimonas</taxon>
    </lineage>
</organism>
<name>A0A085BID6_9FLAO</name>
<protein>
    <submittedName>
        <fullName evidence="3">Opacity protein</fullName>
    </submittedName>
</protein>
<feature type="chain" id="PRO_5001786971" evidence="1">
    <location>
        <begin position="19"/>
        <end position="190"/>
    </location>
</feature>
<feature type="domain" description="Outer membrane protein beta-barrel" evidence="2">
    <location>
        <begin position="18"/>
        <end position="162"/>
    </location>
</feature>
<dbReference type="SUPFAM" id="SSF56925">
    <property type="entry name" value="OMPA-like"/>
    <property type="match status" value="1"/>
</dbReference>
<dbReference type="RefSeq" id="WP_034975749.1">
    <property type="nucleotide sequence ID" value="NZ_FOFI01000003.1"/>
</dbReference>
<sequence>MKKIILIGAVALFGAMNAQTRFGLKAGANLSSISNEEDSKAKFGFYAGAFANIPIAETFSLQPEVLYNGKGVAYDGPGDARMSLDYISIPVFFQYKATPQFYLEAGPEFSFLISGKAKYDGESEDVKDYISGFDFGIGLGAGYNFTPNFGANIRYVAGVTDIVKDVEGFENDESYRNGVFQLGLTYTFGN</sequence>
<dbReference type="InterPro" id="IPR011250">
    <property type="entry name" value="OMP/PagP_B-barrel"/>
</dbReference>
<dbReference type="Pfam" id="PF13568">
    <property type="entry name" value="OMP_b-brl_2"/>
    <property type="match status" value="1"/>
</dbReference>
<dbReference type="InterPro" id="IPR025665">
    <property type="entry name" value="Beta-barrel_OMP_2"/>
</dbReference>
<dbReference type="Gene3D" id="2.40.160.20">
    <property type="match status" value="1"/>
</dbReference>
<dbReference type="AlphaFoldDB" id="A0A085BID6"/>
<dbReference type="Proteomes" id="UP000028623">
    <property type="component" value="Unassembled WGS sequence"/>
</dbReference>
<proteinExistence type="predicted"/>
<dbReference type="eggNOG" id="COG3637">
    <property type="taxonomic scope" value="Bacteria"/>
</dbReference>
<keyword evidence="4" id="KW-1185">Reference proteome</keyword>
<accession>A0A085BID6</accession>